<dbReference type="SUPFAM" id="SSF81383">
    <property type="entry name" value="F-box domain"/>
    <property type="match status" value="1"/>
</dbReference>
<feature type="region of interest" description="Disordered" evidence="1">
    <location>
        <begin position="1"/>
        <end position="42"/>
    </location>
</feature>
<feature type="compositionally biased region" description="Polar residues" evidence="1">
    <location>
        <begin position="29"/>
        <end position="42"/>
    </location>
</feature>
<dbReference type="OrthoDB" id="3800738at2759"/>
<organism evidence="2 3">
    <name type="scientific">Friedmanniomyces endolithicus</name>
    <dbReference type="NCBI Taxonomy" id="329885"/>
    <lineage>
        <taxon>Eukaryota</taxon>
        <taxon>Fungi</taxon>
        <taxon>Dikarya</taxon>
        <taxon>Ascomycota</taxon>
        <taxon>Pezizomycotina</taxon>
        <taxon>Dothideomycetes</taxon>
        <taxon>Dothideomycetidae</taxon>
        <taxon>Mycosphaerellales</taxon>
        <taxon>Teratosphaeriaceae</taxon>
        <taxon>Friedmanniomyces</taxon>
    </lineage>
</organism>
<evidence type="ECO:0000313" key="2">
    <source>
        <dbReference type="EMBL" id="TKA49539.1"/>
    </source>
</evidence>
<evidence type="ECO:0000256" key="1">
    <source>
        <dbReference type="SAM" id="MobiDB-lite"/>
    </source>
</evidence>
<dbReference type="EMBL" id="NAJP01000001">
    <property type="protein sequence ID" value="TKA49539.1"/>
    <property type="molecule type" value="Genomic_DNA"/>
</dbReference>
<proteinExistence type="predicted"/>
<dbReference type="AlphaFoldDB" id="A0A4V5N9Z8"/>
<sequence length="198" mass="21845">MAARKHHASEVTGTKTEDERMTTDPKGFTTASGRTTGDVDTNAPMTTALGTVELLEQILSQAPASTVFVAQLTSRFWRDVVASSIMLQRKMFLLAPTMECAERWGLAMMPPESDHTHPCSVLCVTDMSDLPANLAPANPGQPGLSQPARYLNPLLRRNMSKESAVLPLSYRLYWGEHVILQLTNTLVLKSAAWKRTYL</sequence>
<dbReference type="Proteomes" id="UP000310066">
    <property type="component" value="Unassembled WGS sequence"/>
</dbReference>
<gene>
    <name evidence="2" type="ORF">B0A54_00206</name>
</gene>
<evidence type="ECO:0000313" key="3">
    <source>
        <dbReference type="Proteomes" id="UP000310066"/>
    </source>
</evidence>
<accession>A0A4V5N9Z8</accession>
<dbReference type="InterPro" id="IPR036047">
    <property type="entry name" value="F-box-like_dom_sf"/>
</dbReference>
<reference evidence="2 3" key="1">
    <citation type="submission" date="2017-03" db="EMBL/GenBank/DDBJ databases">
        <title>Genomes of endolithic fungi from Antarctica.</title>
        <authorList>
            <person name="Coleine C."/>
            <person name="Masonjones S."/>
            <person name="Stajich J.E."/>
        </authorList>
    </citation>
    <scope>NUCLEOTIDE SEQUENCE [LARGE SCALE GENOMIC DNA]</scope>
    <source>
        <strain evidence="2 3">CCFEE 5311</strain>
    </source>
</reference>
<comment type="caution">
    <text evidence="2">The sequence shown here is derived from an EMBL/GenBank/DDBJ whole genome shotgun (WGS) entry which is preliminary data.</text>
</comment>
<protein>
    <recommendedName>
        <fullName evidence="4">F-box domain-containing protein</fullName>
    </recommendedName>
</protein>
<name>A0A4V5N9Z8_9PEZI</name>
<evidence type="ECO:0008006" key="4">
    <source>
        <dbReference type="Google" id="ProtNLM"/>
    </source>
</evidence>